<dbReference type="Pfam" id="PF03717">
    <property type="entry name" value="PBP_dimer"/>
    <property type="match status" value="1"/>
</dbReference>
<dbReference type="Pfam" id="PF00905">
    <property type="entry name" value="Transpeptidase"/>
    <property type="match status" value="1"/>
</dbReference>
<dbReference type="AlphaFoldDB" id="A0A846LKA9"/>
<dbReference type="GO" id="GO:0051301">
    <property type="term" value="P:cell division"/>
    <property type="evidence" value="ECO:0007669"/>
    <property type="project" value="UniProtKB-KW"/>
</dbReference>
<dbReference type="GO" id="GO:0005886">
    <property type="term" value="C:plasma membrane"/>
    <property type="evidence" value="ECO:0007669"/>
    <property type="project" value="TreeGrafter"/>
</dbReference>
<feature type="domain" description="NTF2-like N-terminal transpeptidase" evidence="6">
    <location>
        <begin position="45"/>
        <end position="154"/>
    </location>
</feature>
<evidence type="ECO:0000259" key="5">
    <source>
        <dbReference type="Pfam" id="PF03717"/>
    </source>
</evidence>
<dbReference type="EMBL" id="JAAMPA010000001">
    <property type="protein sequence ID" value="NIH68046.1"/>
    <property type="molecule type" value="Genomic_DNA"/>
</dbReference>
<keyword evidence="10" id="KW-1185">Reference proteome</keyword>
<dbReference type="GO" id="GO:0071972">
    <property type="term" value="F:peptidoglycan L,D-transpeptidase activity"/>
    <property type="evidence" value="ECO:0007669"/>
    <property type="project" value="TreeGrafter"/>
</dbReference>
<comment type="caution">
    <text evidence="8">The sequence shown here is derived from an EMBL/GenBank/DDBJ whole genome shotgun (WGS) entry which is preliminary data.</text>
</comment>
<dbReference type="InterPro" id="IPR012338">
    <property type="entry name" value="Beta-lactam/transpept-like"/>
</dbReference>
<dbReference type="InterPro" id="IPR001460">
    <property type="entry name" value="PCN-bd_Tpept"/>
</dbReference>
<comment type="subcellular location">
    <subcellularLocation>
        <location evidence="1">Membrane</location>
    </subcellularLocation>
</comment>
<dbReference type="GO" id="GO:0071555">
    <property type="term" value="P:cell wall organization"/>
    <property type="evidence" value="ECO:0007669"/>
    <property type="project" value="TreeGrafter"/>
</dbReference>
<reference evidence="7" key="1">
    <citation type="journal article" date="2014" name="Int. J. Syst. Evol. Microbiol.">
        <title>Complete genome of a new Firmicutes species belonging to the dominant human colonic microbiota ('Ruminococcus bicirculans') reveals two chromosomes and a selective capacity to utilize plant glucans.</title>
        <authorList>
            <consortium name="NISC Comparative Sequencing Program"/>
            <person name="Wegmann U."/>
            <person name="Louis P."/>
            <person name="Goesmann A."/>
            <person name="Henrissat B."/>
            <person name="Duncan S.H."/>
            <person name="Flint H.J."/>
        </authorList>
    </citation>
    <scope>NUCLEOTIDE SEQUENCE</scope>
    <source>
        <strain evidence="7">CGMCC 4.5581</strain>
    </source>
</reference>
<dbReference type="GO" id="GO:0008658">
    <property type="term" value="F:penicillin binding"/>
    <property type="evidence" value="ECO:0007669"/>
    <property type="project" value="InterPro"/>
</dbReference>
<dbReference type="Gene3D" id="3.90.1310.10">
    <property type="entry name" value="Penicillin-binding protein 2a (Domain 2)"/>
    <property type="match status" value="1"/>
</dbReference>
<keyword evidence="3" id="KW-0472">Membrane</keyword>
<dbReference type="InterPro" id="IPR005311">
    <property type="entry name" value="PBP_dimer"/>
</dbReference>
<dbReference type="SUPFAM" id="SSF56601">
    <property type="entry name" value="beta-lactamase/transpeptidase-like"/>
    <property type="match status" value="1"/>
</dbReference>
<dbReference type="InterPro" id="IPR050515">
    <property type="entry name" value="Beta-lactam/transpept"/>
</dbReference>
<accession>A0A846LKA9</accession>
<comment type="similarity">
    <text evidence="2">Belongs to the transpeptidase family.</text>
</comment>
<dbReference type="SUPFAM" id="SSF56519">
    <property type="entry name" value="Penicillin binding protein dimerisation domain"/>
    <property type="match status" value="1"/>
</dbReference>
<dbReference type="Pfam" id="PF05223">
    <property type="entry name" value="MecA_N"/>
    <property type="match status" value="1"/>
</dbReference>
<sequence length="648" mass="65670">MRSRHGSSSSRGATRRVTTAGGAAVLVLAPLLTGCSGDSSDDVRDAAQAFLDDWAAGRVDAAADRTTDPAVAGALLEQTAADLPGATLTTELGEVSVSDGAANVTWQATWDLVAAPDWTYDATLALQEGEQDGEDRWEVVAEPAVVHPELSEGQRLELDRSLPERAPITDATGAPLFTETEVVDVGVDTAQVTDLPALAAGLAAATGISAEEITADVQAAPAGQFVPVITLRRPDFEAIRAQVYDLPGAVFPTSTRLLAPTSRFGLALLGRVGDATAEVLEDAVDADGEARYAAGDRLGLSGLQRARQEQLAGTPGFTVRVVSTDEALEDPGRVVATVDPVPGTAVQTPLLPAVQNAADAAVATQPLPTHLVAVRPGTGELLAVSSNEAANPVNALTGQFPPGSSMKTMTATALLSAGTVTPDTPVPCPATTTVEGREFENEDQFDLGTVPMTEAFAQSCNTTFIQQALTLPDGALAEAAASYGVGADWQLPVDVFSGEVPAASTGTTEAADAIGQGQVLMSPAQLALVAAGIASGTPAAPVEVVGGEPAGAAPAGPGPAVLDALRPMMRQVVLSGTATGLADRGEVYGKTGTAEYGTNTPLDAHGWFMGYQLGGPQGDVAFAVLVEGGQSSSVAVEVADAFLAALGG</sequence>
<evidence type="ECO:0000259" key="6">
    <source>
        <dbReference type="Pfam" id="PF05223"/>
    </source>
</evidence>
<protein>
    <submittedName>
        <fullName evidence="7 8">Penicillin-binding protein</fullName>
    </submittedName>
</protein>
<keyword evidence="8" id="KW-0131">Cell cycle</keyword>
<evidence type="ECO:0000313" key="9">
    <source>
        <dbReference type="Proteomes" id="UP000552836"/>
    </source>
</evidence>
<dbReference type="GO" id="GO:0046677">
    <property type="term" value="P:response to antibiotic"/>
    <property type="evidence" value="ECO:0007669"/>
    <property type="project" value="InterPro"/>
</dbReference>
<evidence type="ECO:0000256" key="1">
    <source>
        <dbReference type="ARBA" id="ARBA00004370"/>
    </source>
</evidence>
<dbReference type="EMBL" id="BMMI01000005">
    <property type="protein sequence ID" value="GGL69260.1"/>
    <property type="molecule type" value="Genomic_DNA"/>
</dbReference>
<reference evidence="7" key="4">
    <citation type="submission" date="2024-05" db="EMBL/GenBank/DDBJ databases">
        <authorList>
            <person name="Sun Q."/>
            <person name="Zhou Y."/>
        </authorList>
    </citation>
    <scope>NUCLEOTIDE SEQUENCE</scope>
    <source>
        <strain evidence="7">CGMCC 4.5581</strain>
    </source>
</reference>
<evidence type="ECO:0000256" key="3">
    <source>
        <dbReference type="ARBA" id="ARBA00023136"/>
    </source>
</evidence>
<proteinExistence type="inferred from homology"/>
<reference evidence="8 9" key="3">
    <citation type="submission" date="2020-02" db="EMBL/GenBank/DDBJ databases">
        <title>Sequencing the genomes of 1000 actinobacteria strains.</title>
        <authorList>
            <person name="Klenk H.-P."/>
        </authorList>
    </citation>
    <scope>NUCLEOTIDE SEQUENCE [LARGE SCALE GENOMIC DNA]</scope>
    <source>
        <strain evidence="8 9">DSM 45201</strain>
    </source>
</reference>
<dbReference type="Proteomes" id="UP000648663">
    <property type="component" value="Unassembled WGS sequence"/>
</dbReference>
<dbReference type="RefSeq" id="WP_166755329.1">
    <property type="nucleotide sequence ID" value="NZ_BAABJU010000015.1"/>
</dbReference>
<dbReference type="InterPro" id="IPR036138">
    <property type="entry name" value="PBP_dimer_sf"/>
</dbReference>
<dbReference type="Gene3D" id="3.40.710.10">
    <property type="entry name" value="DD-peptidase/beta-lactamase superfamily"/>
    <property type="match status" value="1"/>
</dbReference>
<organism evidence="8 9">
    <name type="scientific">Modestobacter marinus</name>
    <dbReference type="NCBI Taxonomy" id="477641"/>
    <lineage>
        <taxon>Bacteria</taxon>
        <taxon>Bacillati</taxon>
        <taxon>Actinomycetota</taxon>
        <taxon>Actinomycetes</taxon>
        <taxon>Geodermatophilales</taxon>
        <taxon>Geodermatophilaceae</taxon>
        <taxon>Modestobacter</taxon>
    </lineage>
</organism>
<dbReference type="PANTHER" id="PTHR30627">
    <property type="entry name" value="PEPTIDOGLYCAN D,D-TRANSPEPTIDASE"/>
    <property type="match status" value="1"/>
</dbReference>
<evidence type="ECO:0000313" key="10">
    <source>
        <dbReference type="Proteomes" id="UP000648663"/>
    </source>
</evidence>
<dbReference type="PROSITE" id="PS51257">
    <property type="entry name" value="PROKAR_LIPOPROTEIN"/>
    <property type="match status" value="1"/>
</dbReference>
<feature type="domain" description="Penicillin-binding protein transpeptidase" evidence="4">
    <location>
        <begin position="372"/>
        <end position="642"/>
    </location>
</feature>
<keyword evidence="8" id="KW-0132">Cell division</keyword>
<evidence type="ECO:0000256" key="2">
    <source>
        <dbReference type="ARBA" id="ARBA00007171"/>
    </source>
</evidence>
<dbReference type="PANTHER" id="PTHR30627:SF24">
    <property type="entry name" value="PENICILLIN-BINDING PROTEIN 4B"/>
    <property type="match status" value="1"/>
</dbReference>
<name>A0A846LKA9_9ACTN</name>
<evidence type="ECO:0000313" key="8">
    <source>
        <dbReference type="EMBL" id="NIH68046.1"/>
    </source>
</evidence>
<dbReference type="Proteomes" id="UP000552836">
    <property type="component" value="Unassembled WGS sequence"/>
</dbReference>
<feature type="domain" description="Penicillin-binding protein dimerisation" evidence="5">
    <location>
        <begin position="163"/>
        <end position="323"/>
    </location>
</feature>
<evidence type="ECO:0000259" key="4">
    <source>
        <dbReference type="Pfam" id="PF00905"/>
    </source>
</evidence>
<gene>
    <name evidence="8" type="ORF">FB380_002492</name>
    <name evidence="7" type="ORF">GCM10011589_26950</name>
</gene>
<reference evidence="10" key="2">
    <citation type="journal article" date="2019" name="Int. J. Syst. Evol. Microbiol.">
        <title>The Global Catalogue of Microorganisms (GCM) 10K type strain sequencing project: providing services to taxonomists for standard genome sequencing and annotation.</title>
        <authorList>
            <consortium name="The Broad Institute Genomics Platform"/>
            <consortium name="The Broad Institute Genome Sequencing Center for Infectious Disease"/>
            <person name="Wu L."/>
            <person name="Ma J."/>
        </authorList>
    </citation>
    <scope>NUCLEOTIDE SEQUENCE [LARGE SCALE GENOMIC DNA]</scope>
    <source>
        <strain evidence="10">CGMCC 4.5581</strain>
    </source>
</reference>
<dbReference type="InterPro" id="IPR007887">
    <property type="entry name" value="MecA_N"/>
</dbReference>
<evidence type="ECO:0000313" key="7">
    <source>
        <dbReference type="EMBL" id="GGL69260.1"/>
    </source>
</evidence>